<evidence type="ECO:0000256" key="1">
    <source>
        <dbReference type="SAM" id="MobiDB-lite"/>
    </source>
</evidence>
<sequence>MAFSTHFARGPMVNFPNFEQERKNYVDRIRDHIVRRDTGFQILHEHLTLIAMAPLEWLDRGGPLWPERQDPARNPESIGDIHWLMVLNSNRGIEPQPDLSSAIIDQWDLDQIEKSICYETRVETVETLEPISANSLEENKCLRRTNGKCALTQSNKTTVFRFIPFTWTNNVENNNITGELQFGYHLLTGVDLLQTPTPIWSIGQLGSTEKAWNMITVGQDIYEYLILGLGAFEFVERKGARVTLKFCWMPRMTPRFDKPTDMSDVNEVITELKDIDDKGYVAPERYRKEWRSWSNIQAVSGMLVNIDMPGKKDAEMLENVVRVHWGCVLFAALCGGAGFPPFMTGMHLRNRSLQCVAKGSLREVTLEDVKLAADNKRSNAGPKPRPTITLLSDRQKENRRPGPSSGPSSGPTQPSRKALQEK</sequence>
<accession>A0A395RKZ9</accession>
<protein>
    <recommendedName>
        <fullName evidence="4">HNH nuclease domain-containing protein</fullName>
    </recommendedName>
</protein>
<comment type="caution">
    <text evidence="2">The sequence shown here is derived from an EMBL/GenBank/DDBJ whole genome shotgun (WGS) entry which is preliminary data.</text>
</comment>
<feature type="compositionally biased region" description="Low complexity" evidence="1">
    <location>
        <begin position="401"/>
        <end position="416"/>
    </location>
</feature>
<dbReference type="AlphaFoldDB" id="A0A395RKZ9"/>
<dbReference type="Proteomes" id="UP000266234">
    <property type="component" value="Unassembled WGS sequence"/>
</dbReference>
<dbReference type="OrthoDB" id="5416097at2759"/>
<evidence type="ECO:0000313" key="2">
    <source>
        <dbReference type="EMBL" id="RGP60798.1"/>
    </source>
</evidence>
<dbReference type="EMBL" id="PXOG01000332">
    <property type="protein sequence ID" value="RGP60798.1"/>
    <property type="molecule type" value="Genomic_DNA"/>
</dbReference>
<keyword evidence="3" id="KW-1185">Reference proteome</keyword>
<gene>
    <name evidence="2" type="ORF">FLONG3_10717</name>
</gene>
<feature type="region of interest" description="Disordered" evidence="1">
    <location>
        <begin position="375"/>
        <end position="422"/>
    </location>
</feature>
<organism evidence="2 3">
    <name type="scientific">Fusarium longipes</name>
    <dbReference type="NCBI Taxonomy" id="694270"/>
    <lineage>
        <taxon>Eukaryota</taxon>
        <taxon>Fungi</taxon>
        <taxon>Dikarya</taxon>
        <taxon>Ascomycota</taxon>
        <taxon>Pezizomycotina</taxon>
        <taxon>Sordariomycetes</taxon>
        <taxon>Hypocreomycetidae</taxon>
        <taxon>Hypocreales</taxon>
        <taxon>Nectriaceae</taxon>
        <taxon>Fusarium</taxon>
    </lineage>
</organism>
<proteinExistence type="predicted"/>
<evidence type="ECO:0008006" key="4">
    <source>
        <dbReference type="Google" id="ProtNLM"/>
    </source>
</evidence>
<name>A0A395RKZ9_9HYPO</name>
<evidence type="ECO:0000313" key="3">
    <source>
        <dbReference type="Proteomes" id="UP000266234"/>
    </source>
</evidence>
<reference evidence="2 3" key="1">
    <citation type="journal article" date="2018" name="PLoS Pathog.">
        <title>Evolution of structural diversity of trichothecenes, a family of toxins produced by plant pathogenic and entomopathogenic fungi.</title>
        <authorList>
            <person name="Proctor R.H."/>
            <person name="McCormick S.P."/>
            <person name="Kim H.S."/>
            <person name="Cardoza R.E."/>
            <person name="Stanley A.M."/>
            <person name="Lindo L."/>
            <person name="Kelly A."/>
            <person name="Brown D.W."/>
            <person name="Lee T."/>
            <person name="Vaughan M.M."/>
            <person name="Alexander N.J."/>
            <person name="Busman M."/>
            <person name="Gutierrez S."/>
        </authorList>
    </citation>
    <scope>NUCLEOTIDE SEQUENCE [LARGE SCALE GENOMIC DNA]</scope>
    <source>
        <strain evidence="2 3">NRRL 20695</strain>
    </source>
</reference>